<reference evidence="1" key="1">
    <citation type="journal article" date="2020" name="Fungal Divers.">
        <title>Resolving the Mortierellaceae phylogeny through synthesis of multi-gene phylogenetics and phylogenomics.</title>
        <authorList>
            <person name="Vandepol N."/>
            <person name="Liber J."/>
            <person name="Desiro A."/>
            <person name="Na H."/>
            <person name="Kennedy M."/>
            <person name="Barry K."/>
            <person name="Grigoriev I.V."/>
            <person name="Miller A.N."/>
            <person name="O'Donnell K."/>
            <person name="Stajich J.E."/>
            <person name="Bonito G."/>
        </authorList>
    </citation>
    <scope>NUCLEOTIDE SEQUENCE</scope>
    <source>
        <strain evidence="1">CK1249</strain>
    </source>
</reference>
<dbReference type="AlphaFoldDB" id="A0A9P6IV53"/>
<protein>
    <recommendedName>
        <fullName evidence="3">BTB domain-containing protein</fullName>
    </recommendedName>
</protein>
<evidence type="ECO:0000313" key="2">
    <source>
        <dbReference type="Proteomes" id="UP000738359"/>
    </source>
</evidence>
<dbReference type="OrthoDB" id="6359816at2759"/>
<keyword evidence="2" id="KW-1185">Reference proteome</keyword>
<evidence type="ECO:0008006" key="3">
    <source>
        <dbReference type="Google" id="ProtNLM"/>
    </source>
</evidence>
<gene>
    <name evidence="1" type="ORF">BGZ70_002057</name>
</gene>
<name>A0A9P6IV53_MORAP</name>
<dbReference type="Gene3D" id="3.30.710.10">
    <property type="entry name" value="Potassium Channel Kv1.1, Chain A"/>
    <property type="match status" value="1"/>
</dbReference>
<dbReference type="EMBL" id="JAAAHY010001487">
    <property type="protein sequence ID" value="KAF9948770.1"/>
    <property type="molecule type" value="Genomic_DNA"/>
</dbReference>
<evidence type="ECO:0000313" key="1">
    <source>
        <dbReference type="EMBL" id="KAF9948770.1"/>
    </source>
</evidence>
<accession>A0A9P6IV53</accession>
<dbReference type="InterPro" id="IPR011333">
    <property type="entry name" value="SKP1/BTB/POZ_sf"/>
</dbReference>
<sequence length="113" mass="13121">MLEASMQECTTGVVDLSSQYNLEAFQEFMAFIYYNQLYTGSYVPLMFELLCIADYYDVDFYREYIRDRIIKLITNVPICLTIAAEALKHGTVADKIYAQCLRFLVEAITQPTR</sequence>
<proteinExistence type="predicted"/>
<dbReference type="SUPFAM" id="SSF54695">
    <property type="entry name" value="POZ domain"/>
    <property type="match status" value="1"/>
</dbReference>
<organism evidence="1 2">
    <name type="scientific">Mortierella alpina</name>
    <name type="common">Oleaginous fungus</name>
    <name type="synonym">Mortierella renispora</name>
    <dbReference type="NCBI Taxonomy" id="64518"/>
    <lineage>
        <taxon>Eukaryota</taxon>
        <taxon>Fungi</taxon>
        <taxon>Fungi incertae sedis</taxon>
        <taxon>Mucoromycota</taxon>
        <taxon>Mortierellomycotina</taxon>
        <taxon>Mortierellomycetes</taxon>
        <taxon>Mortierellales</taxon>
        <taxon>Mortierellaceae</taxon>
        <taxon>Mortierella</taxon>
    </lineage>
</organism>
<dbReference type="Proteomes" id="UP000738359">
    <property type="component" value="Unassembled WGS sequence"/>
</dbReference>
<feature type="non-terminal residue" evidence="1">
    <location>
        <position position="113"/>
    </location>
</feature>
<comment type="caution">
    <text evidence="1">The sequence shown here is derived from an EMBL/GenBank/DDBJ whole genome shotgun (WGS) entry which is preliminary data.</text>
</comment>